<evidence type="ECO:0000313" key="3">
    <source>
        <dbReference type="Proteomes" id="UP000000709"/>
    </source>
</evidence>
<protein>
    <submittedName>
        <fullName evidence="2">Uncharacterized protein</fullName>
    </submittedName>
</protein>
<feature type="transmembrane region" description="Helical" evidence="1">
    <location>
        <begin position="12"/>
        <end position="32"/>
    </location>
</feature>
<keyword evidence="1" id="KW-1133">Transmembrane helix</keyword>
<name>G3ATA2_SPAPN</name>
<dbReference type="AlphaFoldDB" id="G3ATA2"/>
<keyword evidence="1" id="KW-0472">Membrane</keyword>
<dbReference type="RefSeq" id="XP_007376898.1">
    <property type="nucleotide sequence ID" value="XM_007376836.1"/>
</dbReference>
<accession>G3ATA2</accession>
<dbReference type="InParanoid" id="G3ATA2"/>
<dbReference type="KEGG" id="spaa:SPAPADRAFT_62764"/>
<dbReference type="EMBL" id="GL996504">
    <property type="protein sequence ID" value="EGW30865.1"/>
    <property type="molecule type" value="Genomic_DNA"/>
</dbReference>
<keyword evidence="1" id="KW-0812">Transmembrane</keyword>
<dbReference type="GeneID" id="18874456"/>
<reference evidence="2 3" key="1">
    <citation type="journal article" date="2011" name="Proc. Natl. Acad. Sci. U.S.A.">
        <title>Comparative genomics of xylose-fermenting fungi for enhanced biofuel production.</title>
        <authorList>
            <person name="Wohlbach D.J."/>
            <person name="Kuo A."/>
            <person name="Sato T.K."/>
            <person name="Potts K.M."/>
            <person name="Salamov A.A."/>
            <person name="LaButti K.M."/>
            <person name="Sun H."/>
            <person name="Clum A."/>
            <person name="Pangilinan J.L."/>
            <person name="Lindquist E.A."/>
            <person name="Lucas S."/>
            <person name="Lapidus A."/>
            <person name="Jin M."/>
            <person name="Gunawan C."/>
            <person name="Balan V."/>
            <person name="Dale B.E."/>
            <person name="Jeffries T.W."/>
            <person name="Zinkel R."/>
            <person name="Barry K.W."/>
            <person name="Grigoriev I.V."/>
            <person name="Gasch A.P."/>
        </authorList>
    </citation>
    <scope>NUCLEOTIDE SEQUENCE [LARGE SCALE GENOMIC DNA]</scope>
    <source>
        <strain evidence="3">NRRL Y-27907 / 11-Y1</strain>
    </source>
</reference>
<gene>
    <name evidence="2" type="ORF">SPAPADRAFT_62764</name>
</gene>
<dbReference type="Proteomes" id="UP000000709">
    <property type="component" value="Unassembled WGS sequence"/>
</dbReference>
<dbReference type="HOGENOM" id="CLU_2591315_0_0_1"/>
<evidence type="ECO:0000313" key="2">
    <source>
        <dbReference type="EMBL" id="EGW30865.1"/>
    </source>
</evidence>
<keyword evidence="3" id="KW-1185">Reference proteome</keyword>
<dbReference type="OrthoDB" id="10295815at2759"/>
<organism evidence="3">
    <name type="scientific">Spathaspora passalidarum (strain NRRL Y-27907 / 11-Y1)</name>
    <dbReference type="NCBI Taxonomy" id="619300"/>
    <lineage>
        <taxon>Eukaryota</taxon>
        <taxon>Fungi</taxon>
        <taxon>Dikarya</taxon>
        <taxon>Ascomycota</taxon>
        <taxon>Saccharomycotina</taxon>
        <taxon>Pichiomycetes</taxon>
        <taxon>Debaryomycetaceae</taxon>
        <taxon>Spathaspora</taxon>
    </lineage>
</organism>
<evidence type="ECO:0000256" key="1">
    <source>
        <dbReference type="SAM" id="Phobius"/>
    </source>
</evidence>
<sequence>MNYSTKFPSKSLFVFLAPVLYLTSEFVISRFSKSRVTTGSKKLTSSQGSTTAFFDTPINHHTYRTGWIQDHFYNTSNVKK</sequence>
<proteinExistence type="predicted"/>